<proteinExistence type="predicted"/>
<dbReference type="PANTHER" id="PTHR13318:SF190">
    <property type="entry name" value="PARTNER OF PAIRED, ISOFORM B"/>
    <property type="match status" value="1"/>
</dbReference>
<dbReference type="Gene3D" id="3.80.10.10">
    <property type="entry name" value="Ribonuclease Inhibitor"/>
    <property type="match status" value="1"/>
</dbReference>
<dbReference type="Proteomes" id="UP000887013">
    <property type="component" value="Unassembled WGS sequence"/>
</dbReference>
<organism evidence="1 2">
    <name type="scientific">Nephila pilipes</name>
    <name type="common">Giant wood spider</name>
    <name type="synonym">Nephila maculata</name>
    <dbReference type="NCBI Taxonomy" id="299642"/>
    <lineage>
        <taxon>Eukaryota</taxon>
        <taxon>Metazoa</taxon>
        <taxon>Ecdysozoa</taxon>
        <taxon>Arthropoda</taxon>
        <taxon>Chelicerata</taxon>
        <taxon>Arachnida</taxon>
        <taxon>Araneae</taxon>
        <taxon>Araneomorphae</taxon>
        <taxon>Entelegynae</taxon>
        <taxon>Araneoidea</taxon>
        <taxon>Nephilidae</taxon>
        <taxon>Nephila</taxon>
    </lineage>
</organism>
<feature type="non-terminal residue" evidence="1">
    <location>
        <position position="352"/>
    </location>
</feature>
<dbReference type="SUPFAM" id="SSF52047">
    <property type="entry name" value="RNI-like"/>
    <property type="match status" value="1"/>
</dbReference>
<gene>
    <name evidence="1" type="primary">AVEN_88523_1</name>
    <name evidence="1" type="ORF">NPIL_5071</name>
</gene>
<accession>A0A8X6PDP6</accession>
<evidence type="ECO:0000313" key="2">
    <source>
        <dbReference type="Proteomes" id="UP000887013"/>
    </source>
</evidence>
<comment type="caution">
    <text evidence="1">The sequence shown here is derived from an EMBL/GenBank/DDBJ whole genome shotgun (WGS) entry which is preliminary data.</text>
</comment>
<dbReference type="GO" id="GO:0019005">
    <property type="term" value="C:SCF ubiquitin ligase complex"/>
    <property type="evidence" value="ECO:0007669"/>
    <property type="project" value="TreeGrafter"/>
</dbReference>
<dbReference type="PANTHER" id="PTHR13318">
    <property type="entry name" value="PARTNER OF PAIRED, ISOFORM B-RELATED"/>
    <property type="match status" value="1"/>
</dbReference>
<dbReference type="AlphaFoldDB" id="A0A8X6PDP6"/>
<name>A0A8X6PDP6_NEPPI</name>
<dbReference type="InterPro" id="IPR032675">
    <property type="entry name" value="LRR_dom_sf"/>
</dbReference>
<reference evidence="1" key="1">
    <citation type="submission" date="2020-08" db="EMBL/GenBank/DDBJ databases">
        <title>Multicomponent nature underlies the extraordinary mechanical properties of spider dragline silk.</title>
        <authorList>
            <person name="Kono N."/>
            <person name="Nakamura H."/>
            <person name="Mori M."/>
            <person name="Yoshida Y."/>
            <person name="Ohtoshi R."/>
            <person name="Malay A.D."/>
            <person name="Moran D.A.P."/>
            <person name="Tomita M."/>
            <person name="Numata K."/>
            <person name="Arakawa K."/>
        </authorList>
    </citation>
    <scope>NUCLEOTIDE SEQUENCE</scope>
</reference>
<protein>
    <submittedName>
        <fullName evidence="1">F-box domain-containing protein</fullName>
    </submittedName>
</protein>
<evidence type="ECO:0000313" key="1">
    <source>
        <dbReference type="EMBL" id="GFT59223.1"/>
    </source>
</evidence>
<keyword evidence="2" id="KW-1185">Reference proteome</keyword>
<dbReference type="GO" id="GO:0031146">
    <property type="term" value="P:SCF-dependent proteasomal ubiquitin-dependent protein catabolic process"/>
    <property type="evidence" value="ECO:0007669"/>
    <property type="project" value="TreeGrafter"/>
</dbReference>
<dbReference type="EMBL" id="BMAW01067326">
    <property type="protein sequence ID" value="GFT59223.1"/>
    <property type="molecule type" value="Genomic_DNA"/>
</dbReference>
<sequence>MTRQFQWFSFHRVIINDFVVEFLKRYSRQFVTLSFIDCDDVIDDCESRFQDKIQNCDNLKFLEARNSHVIPLFASLPNVTTIILHVSSGLTDYIISELTKSLCRVEVLSLGSYVSCEEVIFKRFYVNGETVETNPSNLILTFKSIKNFIEQHSNTLKAIDISLLQLTPEAVVTLSKIKSLKLNKVLLASGLHARYIEMFCENQLSLTSLDLSSSLYVTNTTICNVCKCLPNLQELIIRYNDVIDNCIIDILQLQHLIKLDLSYSIKISELSYQEAVKNLKVFKLKHLNLAYAKISDESLFELLKCNPDIRHLNLTHIGVSDKTLNMICKNLILLESLVLDSCSAISDSGLTG</sequence>
<dbReference type="OrthoDB" id="6483158at2759"/>